<evidence type="ECO:0000256" key="1">
    <source>
        <dbReference type="SAM" id="MobiDB-lite"/>
    </source>
</evidence>
<protein>
    <submittedName>
        <fullName evidence="3">F-box/LRR-repeat protein 7</fullName>
    </submittedName>
</protein>
<evidence type="ECO:0000313" key="4">
    <source>
        <dbReference type="Proteomes" id="UP001219518"/>
    </source>
</evidence>
<dbReference type="Proteomes" id="UP001219518">
    <property type="component" value="Unassembled WGS sequence"/>
</dbReference>
<evidence type="ECO:0000313" key="3">
    <source>
        <dbReference type="EMBL" id="KAK3926934.1"/>
    </source>
</evidence>
<feature type="compositionally biased region" description="Basic residues" evidence="1">
    <location>
        <begin position="582"/>
        <end position="598"/>
    </location>
</feature>
<dbReference type="AlphaFoldDB" id="A0AAE1HT15"/>
<dbReference type="Pfam" id="PF12937">
    <property type="entry name" value="F-box-like"/>
    <property type="match status" value="1"/>
</dbReference>
<keyword evidence="4" id="KW-1185">Reference proteome</keyword>
<evidence type="ECO:0000259" key="2">
    <source>
        <dbReference type="PROSITE" id="PS50181"/>
    </source>
</evidence>
<feature type="compositionally biased region" description="Low complexity" evidence="1">
    <location>
        <begin position="567"/>
        <end position="577"/>
    </location>
</feature>
<organism evidence="3 4">
    <name type="scientific">Frankliniella fusca</name>
    <dbReference type="NCBI Taxonomy" id="407009"/>
    <lineage>
        <taxon>Eukaryota</taxon>
        <taxon>Metazoa</taxon>
        <taxon>Ecdysozoa</taxon>
        <taxon>Arthropoda</taxon>
        <taxon>Hexapoda</taxon>
        <taxon>Insecta</taxon>
        <taxon>Pterygota</taxon>
        <taxon>Neoptera</taxon>
        <taxon>Paraneoptera</taxon>
        <taxon>Thysanoptera</taxon>
        <taxon>Terebrantia</taxon>
        <taxon>Thripoidea</taxon>
        <taxon>Thripidae</taxon>
        <taxon>Frankliniella</taxon>
    </lineage>
</organism>
<dbReference type="EMBL" id="JAHWGI010001271">
    <property type="protein sequence ID" value="KAK3926934.1"/>
    <property type="molecule type" value="Genomic_DNA"/>
</dbReference>
<dbReference type="InterPro" id="IPR036047">
    <property type="entry name" value="F-box-like_dom_sf"/>
</dbReference>
<feature type="compositionally biased region" description="Basic and acidic residues" evidence="1">
    <location>
        <begin position="547"/>
        <end position="556"/>
    </location>
</feature>
<dbReference type="InterPro" id="IPR001810">
    <property type="entry name" value="F-box_dom"/>
</dbReference>
<feature type="domain" description="F-box" evidence="2">
    <location>
        <begin position="22"/>
        <end position="69"/>
    </location>
</feature>
<dbReference type="InterPro" id="IPR032675">
    <property type="entry name" value="LRR_dom_sf"/>
</dbReference>
<name>A0AAE1HT15_9NEOP</name>
<reference evidence="3" key="1">
    <citation type="submission" date="2021-07" db="EMBL/GenBank/DDBJ databases">
        <authorList>
            <person name="Catto M.A."/>
            <person name="Jacobson A."/>
            <person name="Kennedy G."/>
            <person name="Labadie P."/>
            <person name="Hunt B.G."/>
            <person name="Srinivasan R."/>
        </authorList>
    </citation>
    <scope>NUCLEOTIDE SEQUENCE</scope>
    <source>
        <strain evidence="3">PL_HMW_Pooled</strain>
        <tissue evidence="3">Head</tissue>
    </source>
</reference>
<comment type="caution">
    <text evidence="3">The sequence shown here is derived from an EMBL/GenBank/DDBJ whole genome shotgun (WGS) entry which is preliminary data.</text>
</comment>
<dbReference type="Gene3D" id="1.20.1280.50">
    <property type="match status" value="1"/>
</dbReference>
<gene>
    <name evidence="3" type="ORF">KUF71_015270</name>
</gene>
<sequence length="631" mass="68582">MESLRRERDRLYRTVPVAQTPRRHVDDLPDHILLRIFSLLDHAHLADVVVAVCKRWCNLVHEPSLWDRATLVYGNSKGVHTGAVAFIRTLAAATTLLALECGLSPADPHFVLHQLENCNTAASHVCFDLDTAAADAVLRVLWNSRAVLKELCVREGPLGQSDFSYSQACRFWEILEESPQLRTLVLFLRQSGGLANSLYSFRPSGCPSLRTLCLDVGVVEEHAMWTKPQLHIVASTIASTLIAAHRATLEDVRLPMRVMSSSKVVKALSRCPLLGRARLPVCLELHHLARCERLTELHLTSDYMQSAFNTEHLLQSICQLRQLQRLTVSPVGRCSDSLAVANGLIAALGELVELRRLYLTCLPTAEALDVLAASPTKAPHLELLHFSQSCGEAADGPCRLPALRRLLQWRRQLHVSMLSLKVHHGDVGPRCGKDHCTLAANNPDLPVVFVNHEVQGDQECAACETCAGFMRDVGGSILYLIEDSEFLDLPWRDASDLSVSSTPARGVPASTLATAPTPTPTPAHAPTLVPALPPALALTYVSSKEKGLAEPDKESRLALPALGQPGKAKTTKASAKSGQAVKKPKPRAKANPKPKSNPKPKAQPGPKKSAKKPSQKKVSPAASGSRVATVK</sequence>
<dbReference type="SUPFAM" id="SSF81383">
    <property type="entry name" value="F-box domain"/>
    <property type="match status" value="1"/>
</dbReference>
<feature type="region of interest" description="Disordered" evidence="1">
    <location>
        <begin position="547"/>
        <end position="631"/>
    </location>
</feature>
<feature type="region of interest" description="Disordered" evidence="1">
    <location>
        <begin position="497"/>
        <end position="528"/>
    </location>
</feature>
<reference evidence="3" key="2">
    <citation type="journal article" date="2023" name="BMC Genomics">
        <title>Pest status, molecular evolution, and epigenetic factors derived from the genome assembly of Frankliniella fusca, a thysanopteran phytovirus vector.</title>
        <authorList>
            <person name="Catto M.A."/>
            <person name="Labadie P.E."/>
            <person name="Jacobson A.L."/>
            <person name="Kennedy G.G."/>
            <person name="Srinivasan R."/>
            <person name="Hunt B.G."/>
        </authorList>
    </citation>
    <scope>NUCLEOTIDE SEQUENCE</scope>
    <source>
        <strain evidence="3">PL_HMW_Pooled</strain>
    </source>
</reference>
<accession>A0AAE1HT15</accession>
<dbReference type="PROSITE" id="PS50181">
    <property type="entry name" value="FBOX"/>
    <property type="match status" value="1"/>
</dbReference>
<dbReference type="SUPFAM" id="SSF52047">
    <property type="entry name" value="RNI-like"/>
    <property type="match status" value="1"/>
</dbReference>
<dbReference type="Gene3D" id="3.80.10.10">
    <property type="entry name" value="Ribonuclease Inhibitor"/>
    <property type="match status" value="1"/>
</dbReference>
<feature type="non-terminal residue" evidence="3">
    <location>
        <position position="631"/>
    </location>
</feature>
<proteinExistence type="predicted"/>